<evidence type="ECO:0008006" key="5">
    <source>
        <dbReference type="Google" id="ProtNLM"/>
    </source>
</evidence>
<keyword evidence="2" id="KW-0472">Membrane</keyword>
<dbReference type="RefSeq" id="WP_235176331.1">
    <property type="nucleotide sequence ID" value="NZ_JAKFFV010000001.1"/>
</dbReference>
<keyword evidence="2" id="KW-0812">Transmembrane</keyword>
<evidence type="ECO:0000313" key="4">
    <source>
        <dbReference type="Proteomes" id="UP001139411"/>
    </source>
</evidence>
<feature type="transmembrane region" description="Helical" evidence="2">
    <location>
        <begin position="43"/>
        <end position="63"/>
    </location>
</feature>
<gene>
    <name evidence="3" type="ORF">L0661_00025</name>
</gene>
<evidence type="ECO:0000256" key="1">
    <source>
        <dbReference type="SAM" id="MobiDB-lite"/>
    </source>
</evidence>
<feature type="compositionally biased region" description="Basic and acidic residues" evidence="1">
    <location>
        <begin position="82"/>
        <end position="98"/>
    </location>
</feature>
<keyword evidence="2" id="KW-1133">Transmembrane helix</keyword>
<sequence length="400" mass="44750">MSDLEPESKRIIDQLLEYSEPYQPGAWEHFERLREKRKRKRRVVIYWLNAAAVLVIFGTVILVNQLMPSDKAIKKTISANKTKTDKVSGKENLEKLSSSEHTGSVNASTGLEGTRITFAYEKKSQIRIREHLLPNEIANADQKKEQELAGLYLLQIRPFTAQNVYFNKLYIPLMQQHSEPAARVPNPVRLGITLAQQSNQAASTHPEMNYGVGGALYFPLTQKMTLITGTSGSKQSLNVEKDAVVSMPLNGFAQLQRARYHWFNVEVPIHLQYSLRTFKKAGITAVGGFSVLGSVGQISDYLYKTSRTITTYTETSGGPVVVSTKTVEDFSSVREDHKKGSWVFGGALYLGFGFNYQFKNYDLGIEPYAKYPIGPITAAKLQFTSLGVQLKLTGLISKPR</sequence>
<protein>
    <recommendedName>
        <fullName evidence="5">Outer membrane protein with beta-barrel domain</fullName>
    </recommendedName>
</protein>
<feature type="compositionally biased region" description="Polar residues" evidence="1">
    <location>
        <begin position="99"/>
        <end position="108"/>
    </location>
</feature>
<organism evidence="3 4">
    <name type="scientific">Dyadobacter chenhuakuii</name>
    <dbReference type="NCBI Taxonomy" id="2909339"/>
    <lineage>
        <taxon>Bacteria</taxon>
        <taxon>Pseudomonadati</taxon>
        <taxon>Bacteroidota</taxon>
        <taxon>Cytophagia</taxon>
        <taxon>Cytophagales</taxon>
        <taxon>Spirosomataceae</taxon>
        <taxon>Dyadobacter</taxon>
    </lineage>
</organism>
<dbReference type="AlphaFoldDB" id="A0A9X1Q8P4"/>
<proteinExistence type="predicted"/>
<comment type="caution">
    <text evidence="3">The sequence shown here is derived from an EMBL/GenBank/DDBJ whole genome shotgun (WGS) entry which is preliminary data.</text>
</comment>
<name>A0A9X1Q8P4_9BACT</name>
<accession>A0A9X1Q8P4</accession>
<dbReference type="Proteomes" id="UP001139411">
    <property type="component" value="Unassembled WGS sequence"/>
</dbReference>
<evidence type="ECO:0000313" key="3">
    <source>
        <dbReference type="EMBL" id="MCF2496671.1"/>
    </source>
</evidence>
<dbReference type="EMBL" id="JAKFFV010000001">
    <property type="protein sequence ID" value="MCF2496671.1"/>
    <property type="molecule type" value="Genomic_DNA"/>
</dbReference>
<reference evidence="3" key="1">
    <citation type="submission" date="2022-01" db="EMBL/GenBank/DDBJ databases">
        <title>Novel species in genus Dyadobacter.</title>
        <authorList>
            <person name="Ma C."/>
        </authorList>
    </citation>
    <scope>NUCLEOTIDE SEQUENCE</scope>
    <source>
        <strain evidence="3">CY357</strain>
    </source>
</reference>
<evidence type="ECO:0000256" key="2">
    <source>
        <dbReference type="SAM" id="Phobius"/>
    </source>
</evidence>
<feature type="region of interest" description="Disordered" evidence="1">
    <location>
        <begin position="80"/>
        <end position="108"/>
    </location>
</feature>